<evidence type="ECO:0000256" key="9">
    <source>
        <dbReference type="PIRSR" id="PIRSR001549-1"/>
    </source>
</evidence>
<dbReference type="InterPro" id="IPR045864">
    <property type="entry name" value="aa-tRNA-synth_II/BPL/LPL"/>
</dbReference>
<keyword evidence="11" id="KW-0328">Glycosyltransferase</keyword>
<dbReference type="SUPFAM" id="SSF55681">
    <property type="entry name" value="Class II aaRS and biotin synthetases"/>
    <property type="match status" value="1"/>
</dbReference>
<evidence type="ECO:0000256" key="2">
    <source>
        <dbReference type="ARBA" id="ARBA00004667"/>
    </source>
</evidence>
<proteinExistence type="inferred from homology"/>
<feature type="binding site" evidence="9">
    <location>
        <position position="126"/>
    </location>
    <ligand>
        <name>L-histidine</name>
        <dbReference type="ChEBI" id="CHEBI:57595"/>
    </ligand>
</feature>
<evidence type="ECO:0000313" key="11">
    <source>
        <dbReference type="EMBL" id="WLD57675.1"/>
    </source>
</evidence>
<comment type="subunit">
    <text evidence="4 8">Heteromultimer composed of HisG and HisZ subunits.</text>
</comment>
<sequence>MNNTDRWLLPDAIEEVQPPMATHVEALRRRTLDLFQAWGYEQVMPPQAEFLESLQVGLGNDLDLLTFKVTDQLSGRLLGISPDLTQQVARMDAHSIGRIAVARYCYCAPVLHARKSSLLSSRNPLQVGAEIYGSSELAADIEVICLMVELAQSFGLESLTLDIGHVAIYHAVVDSLGLPSALQSELYGLLRQRALPELKEWLNVHVSSDAHRKLLMSMPTWSGGVELLDRLDDTLRAFAVNDTLIALRELVNVLQKKHPEVRLHLDLAELRDYNYHTGLVFSLFHKEHGHAIAKGGRYDDTGAAYGRSRPATGFSADLKTLGGLTDPSIRQHRRRIYAPMLANEGHDEAGLQRVIAQLRAEGSVVVQGFTQRAEEAAELECSHRLSELSGTWQVTPL</sequence>
<keyword evidence="11" id="KW-0808">Transferase</keyword>
<feature type="binding site" evidence="9">
    <location>
        <begin position="83"/>
        <end position="85"/>
    </location>
    <ligand>
        <name>L-histidine</name>
        <dbReference type="ChEBI" id="CHEBI:57595"/>
    </ligand>
</feature>
<evidence type="ECO:0000256" key="6">
    <source>
        <dbReference type="ARBA" id="ARBA00022490"/>
    </source>
</evidence>
<evidence type="ECO:0000256" key="4">
    <source>
        <dbReference type="ARBA" id="ARBA00011496"/>
    </source>
</evidence>
<dbReference type="GO" id="GO:0000105">
    <property type="term" value="P:L-histidine biosynthetic process"/>
    <property type="evidence" value="ECO:0007669"/>
    <property type="project" value="UniProtKB-UniRule"/>
</dbReference>
<dbReference type="Pfam" id="PF13393">
    <property type="entry name" value="tRNA-synt_His"/>
    <property type="match status" value="1"/>
</dbReference>
<dbReference type="InterPro" id="IPR004516">
    <property type="entry name" value="HisRS/HisZ"/>
</dbReference>
<comment type="miscellaneous">
    <text evidence="8">This function is generally fulfilled by the C-terminal part of HisG, which is missing in some bacteria such as this one.</text>
</comment>
<feature type="domain" description="Class II Histidinyl-tRNA synthetase (HisRS)-like catalytic core" evidence="10">
    <location>
        <begin position="13"/>
        <end position="321"/>
    </location>
</feature>
<dbReference type="CDD" id="cd00773">
    <property type="entry name" value="HisRS-like_core"/>
    <property type="match status" value="1"/>
</dbReference>
<dbReference type="PIRSF" id="PIRSF001549">
    <property type="entry name" value="His-tRNA_synth"/>
    <property type="match status" value="1"/>
</dbReference>
<dbReference type="PANTHER" id="PTHR43707">
    <property type="entry name" value="HISTIDYL-TRNA SYNTHETASE"/>
    <property type="match status" value="1"/>
</dbReference>
<evidence type="ECO:0000256" key="8">
    <source>
        <dbReference type="HAMAP-Rule" id="MF_00125"/>
    </source>
</evidence>
<gene>
    <name evidence="8" type="primary">hisZ</name>
    <name evidence="11" type="ORF">NFC81_13280</name>
</gene>
<dbReference type="NCBIfam" id="NF008935">
    <property type="entry name" value="PRK12292.1-1"/>
    <property type="match status" value="1"/>
</dbReference>
<dbReference type="InterPro" id="IPR004517">
    <property type="entry name" value="HisZ"/>
</dbReference>
<feature type="binding site" evidence="9">
    <location>
        <position position="271"/>
    </location>
    <ligand>
        <name>L-histidine</name>
        <dbReference type="ChEBI" id="CHEBI:57595"/>
    </ligand>
</feature>
<evidence type="ECO:0000256" key="3">
    <source>
        <dbReference type="ARBA" id="ARBA00005539"/>
    </source>
</evidence>
<comment type="similarity">
    <text evidence="3 8">Belongs to the class-II aminoacyl-tRNA synthetase family. HisZ subfamily.</text>
</comment>
<comment type="pathway">
    <text evidence="2 8">Amino-acid biosynthesis; L-histidine biosynthesis; L-histidine from 5-phospho-alpha-D-ribose 1-diphosphate: step 1/9.</text>
</comment>
<dbReference type="AlphaFoldDB" id="A0AB38YFP8"/>
<name>A0AB38YFP8_9GAMM</name>
<comment type="subcellular location">
    <subcellularLocation>
        <location evidence="1 8">Cytoplasm</location>
    </subcellularLocation>
</comment>
<dbReference type="HAMAP" id="MF_00125">
    <property type="entry name" value="HisZ"/>
    <property type="match status" value="1"/>
</dbReference>
<dbReference type="NCBIfam" id="NF009086">
    <property type="entry name" value="PRK12421.1"/>
    <property type="match status" value="1"/>
</dbReference>
<comment type="function">
    <text evidence="7 8">Required for the first step of histidine biosynthesis. May allow the feedback regulation of ATP phosphoribosyltransferase activity by histidine.</text>
</comment>
<accession>A0AB38YFP8</accession>
<dbReference type="InterPro" id="IPR041715">
    <property type="entry name" value="HisRS-like_core"/>
</dbReference>
<dbReference type="GO" id="GO:0006427">
    <property type="term" value="P:histidyl-tRNA aminoacylation"/>
    <property type="evidence" value="ECO:0007669"/>
    <property type="project" value="TreeGrafter"/>
</dbReference>
<evidence type="ECO:0000256" key="7">
    <source>
        <dbReference type="ARBA" id="ARBA00025246"/>
    </source>
</evidence>
<dbReference type="Gene3D" id="3.30.930.10">
    <property type="entry name" value="Bira Bifunctional Protein, Domain 2"/>
    <property type="match status" value="1"/>
</dbReference>
<evidence type="ECO:0000256" key="1">
    <source>
        <dbReference type="ARBA" id="ARBA00004496"/>
    </source>
</evidence>
<keyword evidence="8" id="KW-0368">Histidine biosynthesis</keyword>
<dbReference type="GO" id="GO:0005737">
    <property type="term" value="C:cytoplasm"/>
    <property type="evidence" value="ECO:0007669"/>
    <property type="project" value="UniProtKB-SubCell"/>
</dbReference>
<evidence type="ECO:0000259" key="10">
    <source>
        <dbReference type="Pfam" id="PF13393"/>
    </source>
</evidence>
<protein>
    <recommendedName>
        <fullName evidence="5 8">ATP phosphoribosyltransferase regulatory subunit</fullName>
    </recommendedName>
</protein>
<dbReference type="RefSeq" id="WP_304994960.1">
    <property type="nucleotide sequence ID" value="NZ_CP101717.1"/>
</dbReference>
<keyword evidence="6 8" id="KW-0963">Cytoplasm</keyword>
<dbReference type="GO" id="GO:0016757">
    <property type="term" value="F:glycosyltransferase activity"/>
    <property type="evidence" value="ECO:0007669"/>
    <property type="project" value="UniProtKB-KW"/>
</dbReference>
<organism evidence="11">
    <name type="scientific">Salinispirillum sp. LH 10-3-1</name>
    <dbReference type="NCBI Taxonomy" id="2952525"/>
    <lineage>
        <taxon>Bacteria</taxon>
        <taxon>Pseudomonadati</taxon>
        <taxon>Pseudomonadota</taxon>
        <taxon>Gammaproteobacteria</taxon>
        <taxon>Oceanospirillales</taxon>
        <taxon>Saccharospirillaceae</taxon>
        <taxon>Salinispirillum</taxon>
    </lineage>
</organism>
<feature type="binding site" evidence="9">
    <location>
        <position position="130"/>
    </location>
    <ligand>
        <name>L-histidine</name>
        <dbReference type="ChEBI" id="CHEBI:57595"/>
    </ligand>
</feature>
<dbReference type="GO" id="GO:0004821">
    <property type="term" value="F:histidine-tRNA ligase activity"/>
    <property type="evidence" value="ECO:0007669"/>
    <property type="project" value="TreeGrafter"/>
</dbReference>
<evidence type="ECO:0000256" key="5">
    <source>
        <dbReference type="ARBA" id="ARBA00020397"/>
    </source>
</evidence>
<dbReference type="PANTHER" id="PTHR43707:SF1">
    <property type="entry name" value="HISTIDINE--TRNA LIGASE, MITOCHONDRIAL-RELATED"/>
    <property type="match status" value="1"/>
</dbReference>
<keyword evidence="8" id="KW-0028">Amino-acid biosynthesis</keyword>
<dbReference type="EMBL" id="CP101717">
    <property type="protein sequence ID" value="WLD57675.1"/>
    <property type="molecule type" value="Genomic_DNA"/>
</dbReference>
<reference evidence="11" key="1">
    <citation type="submission" date="2022-07" db="EMBL/GenBank/DDBJ databases">
        <title>Complete genome sequence of Salinispirillum sp. LH10-3-1 capable of multiple carbohydrate inversion isolated from a soda lake.</title>
        <authorList>
            <person name="Liu J."/>
            <person name="Zhai Y."/>
            <person name="Zhang H."/>
            <person name="Yang H."/>
            <person name="Qu J."/>
            <person name="Li J."/>
        </authorList>
    </citation>
    <scope>NUCLEOTIDE SEQUENCE</scope>
    <source>
        <strain evidence="11">LH 10-3-1</strain>
    </source>
</reference>